<gene>
    <name evidence="2" type="ORF">DdX_22208</name>
</gene>
<evidence type="ECO:0000313" key="3">
    <source>
        <dbReference type="Proteomes" id="UP001201812"/>
    </source>
</evidence>
<evidence type="ECO:0000313" key="2">
    <source>
        <dbReference type="EMBL" id="KAI1690947.1"/>
    </source>
</evidence>
<comment type="caution">
    <text evidence="2">The sequence shown here is derived from an EMBL/GenBank/DDBJ whole genome shotgun (WGS) entry which is preliminary data.</text>
</comment>
<feature type="region of interest" description="Disordered" evidence="1">
    <location>
        <begin position="430"/>
        <end position="483"/>
    </location>
</feature>
<dbReference type="Gene3D" id="3.40.190.10">
    <property type="entry name" value="Periplasmic binding protein-like II"/>
    <property type="match status" value="1"/>
</dbReference>
<feature type="region of interest" description="Disordered" evidence="1">
    <location>
        <begin position="16"/>
        <end position="42"/>
    </location>
</feature>
<feature type="compositionally biased region" description="Basic and acidic residues" evidence="1">
    <location>
        <begin position="233"/>
        <end position="258"/>
    </location>
</feature>
<keyword evidence="3" id="KW-1185">Reference proteome</keyword>
<dbReference type="Proteomes" id="UP001201812">
    <property type="component" value="Unassembled WGS sequence"/>
</dbReference>
<accession>A0AAD4MEE2</accession>
<name>A0AAD4MEE2_9BILA</name>
<organism evidence="2 3">
    <name type="scientific">Ditylenchus destructor</name>
    <dbReference type="NCBI Taxonomy" id="166010"/>
    <lineage>
        <taxon>Eukaryota</taxon>
        <taxon>Metazoa</taxon>
        <taxon>Ecdysozoa</taxon>
        <taxon>Nematoda</taxon>
        <taxon>Chromadorea</taxon>
        <taxon>Rhabditida</taxon>
        <taxon>Tylenchina</taxon>
        <taxon>Tylenchomorpha</taxon>
        <taxon>Sphaerularioidea</taxon>
        <taxon>Anguinidae</taxon>
        <taxon>Anguininae</taxon>
        <taxon>Ditylenchus</taxon>
    </lineage>
</organism>
<feature type="region of interest" description="Disordered" evidence="1">
    <location>
        <begin position="149"/>
        <end position="172"/>
    </location>
</feature>
<evidence type="ECO:0000256" key="1">
    <source>
        <dbReference type="SAM" id="MobiDB-lite"/>
    </source>
</evidence>
<feature type="region of interest" description="Disordered" evidence="1">
    <location>
        <begin position="220"/>
        <end position="261"/>
    </location>
</feature>
<sequence length="740" mass="80677">MSPVLPRWPAARCAARPGASRRGTVLRRPRQRPGAAEHEVVDRARMMQRQCLRDAPAEGRAEHVRALEAQRLDEPLCIVGKIGQGRWALRALGLAAVALVVGDHGEVLRQMRHQRREHLARSFGAMHEQQRRAFALALEGDAQFAGLHEAGRAGRAERAGGSPSRDRRLGERDALCMKVRAHLGKPMGAERDVVDVAGDGLDRLVGRREMRVEVHDRLAVRVQPGAGRGNLRPRADRQSGRDGHPARGSERQHADAQHLLRQPVLARAEDVEGGEAGPPPHQRHVDHAAQAVFAHLLEVVEVAREHVLALADEHAAAHEEGFAPRRERLALRAVHRKARRLRRIEAAQQDLARRVAIGRHVLLDAEDAAGATCSRRWSISRIASPASCASASESRKAAVMAVPAATVEVVFSAVVGSITVELWPCPPPATPPPNCSARCSPPQAAPAFAAAGHRPAPHARPRRRRDAAEPAGDHQGAARGGRHLRQHAFRADQQRAGAHGRGRGGAALCAALARRTRGDRARAHLARGGARRPPSAGLHAAGAPAVDVGRAHAPARPHAAHFVDGARRHHRRTGREPHRARARLRHRPLLRRRRDRLVQEAIHEQEPCLVVGAKNVRRLSRGPLDWARLAQLDWILPPPNTPMRRTYNAIFVGAGVQPPLPILETTSIRSIETALRQEPNAITIFARDVVAGMEGAGHLAALPHRLSWNLPPVSFFTLKELEAHPTVQSLRAAVVETRGA</sequence>
<proteinExistence type="predicted"/>
<protein>
    <submittedName>
        <fullName evidence="2">HTH-type transcriptional regulator GbpR</fullName>
    </submittedName>
</protein>
<dbReference type="AlphaFoldDB" id="A0AAD4MEE2"/>
<feature type="compositionally biased region" description="Low complexity" evidence="1">
    <location>
        <begin position="441"/>
        <end position="454"/>
    </location>
</feature>
<feature type="compositionally biased region" description="Basic residues" evidence="1">
    <location>
        <begin position="455"/>
        <end position="465"/>
    </location>
</feature>
<reference evidence="2" key="1">
    <citation type="submission" date="2022-01" db="EMBL/GenBank/DDBJ databases">
        <title>Genome Sequence Resource for Two Populations of Ditylenchus destructor, the Migratory Endoparasitic Phytonematode.</title>
        <authorList>
            <person name="Zhang H."/>
            <person name="Lin R."/>
            <person name="Xie B."/>
        </authorList>
    </citation>
    <scope>NUCLEOTIDE SEQUENCE</scope>
    <source>
        <strain evidence="2">BazhouSP</strain>
    </source>
</reference>
<dbReference type="EMBL" id="JAKKPZ010001040">
    <property type="protein sequence ID" value="KAI1690947.1"/>
    <property type="molecule type" value="Genomic_DNA"/>
</dbReference>
<dbReference type="SUPFAM" id="SSF53850">
    <property type="entry name" value="Periplasmic binding protein-like II"/>
    <property type="match status" value="1"/>
</dbReference>